<keyword evidence="9" id="KW-0269">Exonuclease</keyword>
<evidence type="ECO:0000256" key="9">
    <source>
        <dbReference type="ARBA" id="ARBA00022839"/>
    </source>
</evidence>
<dbReference type="InterPro" id="IPR036397">
    <property type="entry name" value="RNaseH_sf"/>
</dbReference>
<evidence type="ECO:0000256" key="14">
    <source>
        <dbReference type="RuleBase" id="RU000442"/>
    </source>
</evidence>
<keyword evidence="11 14" id="KW-0238">DNA-binding</keyword>
<dbReference type="Pfam" id="PF03104">
    <property type="entry name" value="DNA_pol_B_exo1"/>
    <property type="match status" value="1"/>
</dbReference>
<keyword evidence="3 14" id="KW-0808">Transferase</keyword>
<dbReference type="EC" id="2.7.7.7" evidence="14"/>
<dbReference type="PROSITE" id="PS00116">
    <property type="entry name" value="DNA_POLYMERASE_B"/>
    <property type="match status" value="1"/>
</dbReference>
<dbReference type="Proteomes" id="UP000037460">
    <property type="component" value="Unassembled WGS sequence"/>
</dbReference>
<dbReference type="InterPro" id="IPR012337">
    <property type="entry name" value="RNaseH-like_sf"/>
</dbReference>
<dbReference type="GO" id="GO:0045004">
    <property type="term" value="P:DNA replication proofreading"/>
    <property type="evidence" value="ECO:0007669"/>
    <property type="project" value="TreeGrafter"/>
</dbReference>
<dbReference type="InterPro" id="IPR006134">
    <property type="entry name" value="DNA-dir_DNA_pol_B_multi_dom"/>
</dbReference>
<dbReference type="InterPro" id="IPR050240">
    <property type="entry name" value="DNA_pol_type-B"/>
</dbReference>
<dbReference type="GO" id="GO:0003677">
    <property type="term" value="F:DNA binding"/>
    <property type="evidence" value="ECO:0007669"/>
    <property type="project" value="UniProtKB-KW"/>
</dbReference>
<dbReference type="FunFam" id="3.30.420.10:FF:000004">
    <property type="entry name" value="DNA polymerase"/>
    <property type="match status" value="1"/>
</dbReference>
<feature type="domain" description="DNA-directed DNA polymerase family B multifunctional" evidence="16">
    <location>
        <begin position="555"/>
        <end position="994"/>
    </location>
</feature>
<keyword evidence="10 14" id="KW-0239">DNA-directed DNA polymerase</keyword>
<dbReference type="Gene3D" id="3.30.342.10">
    <property type="entry name" value="DNA Polymerase, chain B, domain 1"/>
    <property type="match status" value="1"/>
</dbReference>
<evidence type="ECO:0000256" key="15">
    <source>
        <dbReference type="SAM" id="MobiDB-lite"/>
    </source>
</evidence>
<dbReference type="GO" id="GO:0006287">
    <property type="term" value="P:base-excision repair, gap-filling"/>
    <property type="evidence" value="ECO:0007669"/>
    <property type="project" value="TreeGrafter"/>
</dbReference>
<dbReference type="InterPro" id="IPR042087">
    <property type="entry name" value="DNA_pol_B_thumb"/>
</dbReference>
<dbReference type="PANTHER" id="PTHR10322">
    <property type="entry name" value="DNA POLYMERASE CATALYTIC SUBUNIT"/>
    <property type="match status" value="1"/>
</dbReference>
<dbReference type="Gene3D" id="3.90.1600.10">
    <property type="entry name" value="Palm domain of DNA polymerase"/>
    <property type="match status" value="1"/>
</dbReference>
<comment type="subcellular location">
    <subcellularLocation>
        <location evidence="1">Nucleus</location>
    </subcellularLocation>
</comment>
<evidence type="ECO:0000313" key="19">
    <source>
        <dbReference type="Proteomes" id="UP000037460"/>
    </source>
</evidence>
<dbReference type="SUPFAM" id="SSF56672">
    <property type="entry name" value="DNA/RNA polymerases"/>
    <property type="match status" value="1"/>
</dbReference>
<evidence type="ECO:0000259" key="16">
    <source>
        <dbReference type="Pfam" id="PF00136"/>
    </source>
</evidence>
<feature type="compositionally biased region" description="Acidic residues" evidence="15">
    <location>
        <begin position="27"/>
        <end position="39"/>
    </location>
</feature>
<dbReference type="InterPro" id="IPR017964">
    <property type="entry name" value="DNA-dir_DNA_pol_B_CS"/>
</dbReference>
<dbReference type="GO" id="GO:0046872">
    <property type="term" value="F:metal ion binding"/>
    <property type="evidence" value="ECO:0007669"/>
    <property type="project" value="UniProtKB-KW"/>
</dbReference>
<dbReference type="CDD" id="cd05533">
    <property type="entry name" value="POLBc_delta"/>
    <property type="match status" value="1"/>
</dbReference>
<comment type="catalytic activity">
    <reaction evidence="13 14">
        <text>DNA(n) + a 2'-deoxyribonucleoside 5'-triphosphate = DNA(n+1) + diphosphate</text>
        <dbReference type="Rhea" id="RHEA:22508"/>
        <dbReference type="Rhea" id="RHEA-COMP:17339"/>
        <dbReference type="Rhea" id="RHEA-COMP:17340"/>
        <dbReference type="ChEBI" id="CHEBI:33019"/>
        <dbReference type="ChEBI" id="CHEBI:61560"/>
        <dbReference type="ChEBI" id="CHEBI:173112"/>
        <dbReference type="EC" id="2.7.7.7"/>
    </reaction>
</comment>
<dbReference type="GO" id="GO:0003887">
    <property type="term" value="F:DNA-directed DNA polymerase activity"/>
    <property type="evidence" value="ECO:0007669"/>
    <property type="project" value="UniProtKB-KW"/>
</dbReference>
<dbReference type="PANTHER" id="PTHR10322:SF23">
    <property type="entry name" value="DNA POLYMERASE DELTA CATALYTIC SUBUNIT"/>
    <property type="match status" value="1"/>
</dbReference>
<dbReference type="FunFam" id="1.10.287.690:FF:000001">
    <property type="entry name" value="DNA polymerase"/>
    <property type="match status" value="1"/>
</dbReference>
<keyword evidence="6" id="KW-0540">Nuclease</keyword>
<dbReference type="GO" id="GO:0006297">
    <property type="term" value="P:nucleotide-excision repair, DNA gap filling"/>
    <property type="evidence" value="ECO:0007669"/>
    <property type="project" value="TreeGrafter"/>
</dbReference>
<keyword evidence="5 14" id="KW-0235">DNA replication</keyword>
<proteinExistence type="inferred from homology"/>
<evidence type="ECO:0000259" key="17">
    <source>
        <dbReference type="Pfam" id="PF03104"/>
    </source>
</evidence>
<dbReference type="NCBIfam" id="TIGR00592">
    <property type="entry name" value="pol2"/>
    <property type="match status" value="1"/>
</dbReference>
<evidence type="ECO:0000256" key="2">
    <source>
        <dbReference type="ARBA" id="ARBA00005755"/>
    </source>
</evidence>
<name>A0A0M0JX39_9EUKA</name>
<dbReference type="InterPro" id="IPR006133">
    <property type="entry name" value="DNA-dir_DNA_pol_B_exonuc"/>
</dbReference>
<dbReference type="SUPFAM" id="SSF53098">
    <property type="entry name" value="Ribonuclease H-like"/>
    <property type="match status" value="1"/>
</dbReference>
<evidence type="ECO:0000256" key="7">
    <source>
        <dbReference type="ARBA" id="ARBA00022723"/>
    </source>
</evidence>
<evidence type="ECO:0000256" key="6">
    <source>
        <dbReference type="ARBA" id="ARBA00022722"/>
    </source>
</evidence>
<dbReference type="GO" id="GO:0000166">
    <property type="term" value="F:nucleotide binding"/>
    <property type="evidence" value="ECO:0007669"/>
    <property type="project" value="InterPro"/>
</dbReference>
<dbReference type="EMBL" id="JWZX01002083">
    <property type="protein sequence ID" value="KOO31115.1"/>
    <property type="molecule type" value="Genomic_DNA"/>
</dbReference>
<dbReference type="InterPro" id="IPR043502">
    <property type="entry name" value="DNA/RNA_pol_sf"/>
</dbReference>
<keyword evidence="7" id="KW-0479">Metal-binding</keyword>
<accession>A0A0M0JX39</accession>
<dbReference type="Gene3D" id="1.10.132.60">
    <property type="entry name" value="DNA polymerase family B, C-terminal domain"/>
    <property type="match status" value="1"/>
</dbReference>
<organism evidence="18 19">
    <name type="scientific">Chrysochromulina tobinii</name>
    <dbReference type="NCBI Taxonomy" id="1460289"/>
    <lineage>
        <taxon>Eukaryota</taxon>
        <taxon>Haptista</taxon>
        <taxon>Haptophyta</taxon>
        <taxon>Prymnesiophyceae</taxon>
        <taxon>Prymnesiales</taxon>
        <taxon>Chrysochromulinaceae</taxon>
        <taxon>Chrysochromulina</taxon>
    </lineage>
</organism>
<keyword evidence="8" id="KW-0378">Hydrolase</keyword>
<dbReference type="PRINTS" id="PR00106">
    <property type="entry name" value="DNAPOLB"/>
</dbReference>
<evidence type="ECO:0000256" key="11">
    <source>
        <dbReference type="ARBA" id="ARBA00023125"/>
    </source>
</evidence>
<evidence type="ECO:0000313" key="18">
    <source>
        <dbReference type="EMBL" id="KOO31115.1"/>
    </source>
</evidence>
<dbReference type="AlphaFoldDB" id="A0A0M0JX39"/>
<protein>
    <recommendedName>
        <fullName evidence="14">DNA polymerase</fullName>
        <ecNumber evidence="14">2.7.7.7</ecNumber>
    </recommendedName>
</protein>
<keyword evidence="12" id="KW-0539">Nucleus</keyword>
<dbReference type="GO" id="GO:0008296">
    <property type="term" value="F:3'-5'-DNA exonuclease activity"/>
    <property type="evidence" value="ECO:0007669"/>
    <property type="project" value="TreeGrafter"/>
</dbReference>
<dbReference type="GO" id="GO:0043625">
    <property type="term" value="C:delta DNA polymerase complex"/>
    <property type="evidence" value="ECO:0007669"/>
    <property type="project" value="TreeGrafter"/>
</dbReference>
<evidence type="ECO:0000256" key="1">
    <source>
        <dbReference type="ARBA" id="ARBA00004123"/>
    </source>
</evidence>
<feature type="region of interest" description="Disordered" evidence="15">
    <location>
        <begin position="1"/>
        <end position="39"/>
    </location>
</feature>
<evidence type="ECO:0000256" key="5">
    <source>
        <dbReference type="ARBA" id="ARBA00022705"/>
    </source>
</evidence>
<dbReference type="SMART" id="SM00486">
    <property type="entry name" value="POLBc"/>
    <property type="match status" value="1"/>
</dbReference>
<evidence type="ECO:0000256" key="8">
    <source>
        <dbReference type="ARBA" id="ARBA00022801"/>
    </source>
</evidence>
<feature type="domain" description="DNA-directed DNA polymerase family B exonuclease" evidence="17">
    <location>
        <begin position="239"/>
        <end position="491"/>
    </location>
</feature>
<dbReference type="InterPro" id="IPR023211">
    <property type="entry name" value="DNA_pol_palm_dom_sf"/>
</dbReference>
<feature type="compositionally biased region" description="Gly residues" evidence="15">
    <location>
        <begin position="276"/>
        <end position="288"/>
    </location>
</feature>
<dbReference type="CDD" id="cd05777">
    <property type="entry name" value="DNA_polB_delta_exo"/>
    <property type="match status" value="1"/>
</dbReference>
<comment type="caution">
    <text evidence="18">The sequence shown here is derived from an EMBL/GenBank/DDBJ whole genome shotgun (WGS) entry which is preliminary data.</text>
</comment>
<dbReference type="OrthoDB" id="2414538at2759"/>
<sequence>MPPTFNKRPADGGGSADAKRPARPRPDDDDDEGLDADEMIEEEEDLMMEDGMLPMPEEDEPLVLLGQADMAKFEREWRRPPLPALDPAVDSIDFQQIEADYSNVPSAPEFARGSTEPKEAVIRIFGVTQGGHSVCAHVHGFKPYFYVRAPAGFTKDGVPGFKAALKARLKAALPAKDGQQSECVLHCDTVTRQSIMHYAFKESATFIRIVVALPTMVATARRLLEQGLPLPGIGSVTFETFESNCVFVMRYMVDRSIVGCNWLTLPAGTWRQRGALSGGSDGDPGGSSGDAPKPATHCQLEIDIWFADVISHQPEGEWMRIAPMRILSFDIECSGRPGIFPEPEKDAIIQIANHVTLQGSTQPVLKNIFCLKETAPISGAQVLAFETEAEMLRSWHQFVLACDADILTGYNIGNFDLPYLLGRAATLKIGSFPYLGRVKGMVTKVKEKMFQSKQTGSREMKEINIEGRVQFDVMTVLMRDYKLSSYSLNAVCAHFLGEQKEDVHHSIISELQAGSPETRRRLAVYCLKDAYLPQRLLQKLMCIINYAEMARVTGVPLSYLLTRGQQIKVMSQLYRKAKSLGLLLPVSSRKGAEGEKFEGATVIDPIKGFYPDPIATLDFASLYPSIMMAHNLCYSTLVRRSELGKLNPDEYGKSPTGDCFVKASTHKGILPQILEELLTARKKAKADMKAEKAKGKDFDPLTYAVYDGRQLALKISANSVYGFTGAQVGQLPCLEISSTVTAYGRQMIDDTKAQVESHFNRANGYEHDAIVVYGDTDSVMIKFGTSDLGTSMKLAQEAADRVTKTFLNPIKLEFEKCYHPYLLMNKKRYAGLLWTNVEKYDKMDCKGIETARRDNCQLIREIMDTSLKAILIHSRPDLAVAYVKQQISMLLMNEMDMSKLVITKALTKTSDQYAVGNKQAHVELAARIKKRDTNLAPKVGDRVPYVMIKAASGAKAWEKAEDPIYVLENNIPLDTDWYMEHQLQEPIKRLFEPILPDNLDSLLKGDHTRKIKKAMPTTGGLMGFVAVTQRCLGCKASLPAGAPTTEGEAALCAACKPNEGDVYLAKLQQHANCERLYWQCFVQCQRVTGGSYQDIIGIARDSPLYMQMKKAQKDLKEAREMLARFGV</sequence>
<dbReference type="Gene3D" id="1.10.287.690">
    <property type="entry name" value="Helix hairpin bin"/>
    <property type="match status" value="1"/>
</dbReference>
<dbReference type="Gene3D" id="3.30.420.10">
    <property type="entry name" value="Ribonuclease H-like superfamily/Ribonuclease H"/>
    <property type="match status" value="1"/>
</dbReference>
<evidence type="ECO:0000256" key="12">
    <source>
        <dbReference type="ARBA" id="ARBA00023242"/>
    </source>
</evidence>
<keyword evidence="19" id="KW-1185">Reference proteome</keyword>
<gene>
    <name evidence="18" type="ORF">Ctob_009572</name>
</gene>
<evidence type="ECO:0000256" key="4">
    <source>
        <dbReference type="ARBA" id="ARBA00022695"/>
    </source>
</evidence>
<feature type="compositionally biased region" description="Basic and acidic residues" evidence="15">
    <location>
        <begin position="17"/>
        <end position="26"/>
    </location>
</feature>
<dbReference type="Pfam" id="PF00136">
    <property type="entry name" value="DNA_pol_B"/>
    <property type="match status" value="1"/>
</dbReference>
<comment type="similarity">
    <text evidence="2 14">Belongs to the DNA polymerase type-B family.</text>
</comment>
<feature type="region of interest" description="Disordered" evidence="15">
    <location>
        <begin position="274"/>
        <end position="293"/>
    </location>
</feature>
<dbReference type="InterPro" id="IPR006172">
    <property type="entry name" value="DNA-dir_DNA_pol_B"/>
</dbReference>
<reference evidence="19" key="1">
    <citation type="journal article" date="2015" name="PLoS Genet.">
        <title>Genome Sequence and Transcriptome Analyses of Chrysochromulina tobin: Metabolic Tools for Enhanced Algal Fitness in the Prominent Order Prymnesiales (Haptophyceae).</title>
        <authorList>
            <person name="Hovde B.T."/>
            <person name="Deodato C.R."/>
            <person name="Hunsperger H.M."/>
            <person name="Ryken S.A."/>
            <person name="Yost W."/>
            <person name="Jha R.K."/>
            <person name="Patterson J."/>
            <person name="Monnat R.J. Jr."/>
            <person name="Barlow S.B."/>
            <person name="Starkenburg S.R."/>
            <person name="Cattolico R.A."/>
        </authorList>
    </citation>
    <scope>NUCLEOTIDE SEQUENCE</scope>
    <source>
        <strain evidence="19">CCMP291</strain>
    </source>
</reference>
<evidence type="ECO:0000256" key="10">
    <source>
        <dbReference type="ARBA" id="ARBA00022932"/>
    </source>
</evidence>
<evidence type="ECO:0000256" key="13">
    <source>
        <dbReference type="ARBA" id="ARBA00049244"/>
    </source>
</evidence>
<keyword evidence="4 14" id="KW-0548">Nucleotidyltransferase</keyword>
<evidence type="ECO:0000256" key="3">
    <source>
        <dbReference type="ARBA" id="ARBA00022679"/>
    </source>
</evidence>